<protein>
    <submittedName>
        <fullName evidence="4">AAA family ATPase</fullName>
    </submittedName>
    <submittedName>
        <fullName evidence="3">Transposase</fullName>
    </submittedName>
</protein>
<dbReference type="SUPFAM" id="SSF52540">
    <property type="entry name" value="P-loop containing nucleoside triphosphate hydrolases"/>
    <property type="match status" value="1"/>
</dbReference>
<dbReference type="Pfam" id="PF13401">
    <property type="entry name" value="AAA_22"/>
    <property type="match status" value="1"/>
</dbReference>
<evidence type="ECO:0000259" key="1">
    <source>
        <dbReference type="SMART" id="SM00382"/>
    </source>
</evidence>
<dbReference type="PANTHER" id="PTHR35894:SF1">
    <property type="entry name" value="PHOSPHORIBULOKINASE _ URIDINE KINASE FAMILY"/>
    <property type="match status" value="1"/>
</dbReference>
<reference evidence="4 7" key="3">
    <citation type="submission" date="2019-11" db="EMBL/GenBank/DDBJ databases">
        <title>Multidrug-resistant Acinetobacter baumannii moving toward extensively drug-resistant over fifteen years in South of Brazil.</title>
        <authorList>
            <person name="Fedrigo N.H."/>
            <person name="Cerdeira L."/>
            <person name="Fuga B."/>
            <person name="Marini P.V.B."/>
            <person name="Shinohara D.R."/>
            <person name="Carrara-Marroni F.E."/>
            <person name="Lincopan N."/>
            <person name="Tognim M.C.B."/>
        </authorList>
    </citation>
    <scope>NUCLEOTIDE SEQUENCE [LARGE SCALE GENOMIC DNA]</scope>
    <source>
        <strain evidence="4 7">Ac576</strain>
    </source>
</reference>
<evidence type="ECO:0000313" key="4">
    <source>
        <dbReference type="EMBL" id="MVM90771.1"/>
    </source>
</evidence>
<dbReference type="InterPro" id="IPR049945">
    <property type="entry name" value="AAA_22"/>
</dbReference>
<accession>A0A0G4QSN0</accession>
<dbReference type="Proteomes" id="UP000439424">
    <property type="component" value="Unassembled WGS sequence"/>
</dbReference>
<dbReference type="Proteomes" id="UP000066661">
    <property type="component" value="Chromosome I"/>
</dbReference>
<feature type="domain" description="AAA+ ATPase" evidence="1">
    <location>
        <begin position="178"/>
        <end position="336"/>
    </location>
</feature>
<proteinExistence type="predicted"/>
<sequence>MKQKDCSTKLKDLILDNGIIQADLARYVQLSPSSINIIINCLRWPKKNTDFVKARFREFLVNAKISESEIDDAFNEMFDAPPQKTLLERLGSEAASERELDHVYRALVARHGNKQINELLNEDEQAMLLAKQSLTQQAKKHFGLFDNPFTNEVRAVEELFLNSDINYVRQALYQTAKHGGFIAISGESGSGKSTLRRDLLDRIRREKLPILIIEPYVIATEDNDIQGKTLKSSHIAEAIINTVSAGQEKPRMSAEARFRQVHMILKNSSEAGYSHLLVIEEAHSLPIATLKQLKRFFELEDGYKKLIGIVLIGQPELANKLSERNPAVREVVQRCESVTLEPLTNTSLVEYLQHRVKSVDKKLESIITEEGIQAVVDRLTQINSAGKTTRSLLYPLAIGNLITSSMNLAAEIGEDVITRDIVMGV</sequence>
<reference evidence="3 5" key="1">
    <citation type="submission" date="2015-10" db="EMBL/GenBank/DDBJ databases">
        <title>The utility of whole genome sequencing in characterizing Acinetobacter epidemiology and analyzing hospital outbreaks.</title>
        <authorList>
            <person name="Ozer E.A."/>
            <person name="Fitzpatrick M.A."/>
            <person name="Hauser A.R."/>
        </authorList>
    </citation>
    <scope>NUCLEOTIDE SEQUENCE [LARGE SCALE GENOMIC DNA]</scope>
    <source>
        <strain evidence="3 5">ABBL059</strain>
    </source>
</reference>
<organism evidence="4 7">
    <name type="scientific">Acinetobacter baumannii</name>
    <dbReference type="NCBI Taxonomy" id="470"/>
    <lineage>
        <taxon>Bacteria</taxon>
        <taxon>Pseudomonadati</taxon>
        <taxon>Pseudomonadota</taxon>
        <taxon>Gammaproteobacteria</taxon>
        <taxon>Moraxellales</taxon>
        <taxon>Moraxellaceae</taxon>
        <taxon>Acinetobacter</taxon>
        <taxon>Acinetobacter calcoaceticus/baumannii complex</taxon>
    </lineage>
</organism>
<reference evidence="2 6" key="2">
    <citation type="submission" date="2015-12" db="EMBL/GenBank/DDBJ databases">
        <authorList>
            <person name="Wibberg D."/>
        </authorList>
    </citation>
    <scope>NUCLEOTIDE SEQUENCE [LARGE SCALE GENOMIC DNA]</scope>
    <source>
        <strain evidence="2">R2091</strain>
    </source>
</reference>
<dbReference type="InterPro" id="IPR003593">
    <property type="entry name" value="AAA+_ATPase"/>
</dbReference>
<dbReference type="InterPro" id="IPR052026">
    <property type="entry name" value="ExeA_AAA_ATPase_DNA-bind"/>
</dbReference>
<evidence type="ECO:0000313" key="5">
    <source>
        <dbReference type="Proteomes" id="UP000051322"/>
    </source>
</evidence>
<dbReference type="GO" id="GO:0016887">
    <property type="term" value="F:ATP hydrolysis activity"/>
    <property type="evidence" value="ECO:0007669"/>
    <property type="project" value="InterPro"/>
</dbReference>
<dbReference type="PANTHER" id="PTHR35894">
    <property type="entry name" value="GENERAL SECRETION PATHWAY PROTEIN A-RELATED"/>
    <property type="match status" value="1"/>
</dbReference>
<evidence type="ECO:0000313" key="2">
    <source>
        <dbReference type="EMBL" id="CUW35965.1"/>
    </source>
</evidence>
<evidence type="ECO:0000313" key="6">
    <source>
        <dbReference type="Proteomes" id="UP000066661"/>
    </source>
</evidence>
<evidence type="ECO:0000313" key="7">
    <source>
        <dbReference type="Proteomes" id="UP000439424"/>
    </source>
</evidence>
<dbReference type="Proteomes" id="UP000051322">
    <property type="component" value="Unassembled WGS sequence"/>
</dbReference>
<evidence type="ECO:0000313" key="3">
    <source>
        <dbReference type="EMBL" id="KQD15821.1"/>
    </source>
</evidence>
<dbReference type="Gene3D" id="3.40.50.300">
    <property type="entry name" value="P-loop containing nucleotide triphosphate hydrolases"/>
    <property type="match status" value="1"/>
</dbReference>
<dbReference type="RefSeq" id="WP_000810199.1">
    <property type="nucleotide sequence ID" value="NZ_AP031578.1"/>
</dbReference>
<dbReference type="InterPro" id="IPR027417">
    <property type="entry name" value="P-loop_NTPase"/>
</dbReference>
<dbReference type="EMBL" id="LN997846">
    <property type="protein sequence ID" value="CUW35965.1"/>
    <property type="molecule type" value="Genomic_DNA"/>
</dbReference>
<dbReference type="SMART" id="SM00382">
    <property type="entry name" value="AAA"/>
    <property type="match status" value="1"/>
</dbReference>
<dbReference type="AlphaFoldDB" id="A0A0G4QSN0"/>
<name>A0A0G4QSN0_ACIBA</name>
<gene>
    <name evidence="2" type="ORF">ABR2091_2568</name>
    <name evidence="3" type="ORF">APD06_11950</name>
    <name evidence="4" type="ORF">GNY86_04475</name>
</gene>
<dbReference type="EMBL" id="LLFE01000107">
    <property type="protein sequence ID" value="KQD15821.1"/>
    <property type="molecule type" value="Genomic_DNA"/>
</dbReference>
<dbReference type="EMBL" id="WPIP01000021">
    <property type="protein sequence ID" value="MVM90771.1"/>
    <property type="molecule type" value="Genomic_DNA"/>
</dbReference>